<organism evidence="2">
    <name type="scientific">Siphoviridae sp. ctgmM3</name>
    <dbReference type="NCBI Taxonomy" id="2827912"/>
    <lineage>
        <taxon>Viruses</taxon>
        <taxon>Duplodnaviria</taxon>
        <taxon>Heunggongvirae</taxon>
        <taxon>Uroviricota</taxon>
        <taxon>Caudoviricetes</taxon>
    </lineage>
</organism>
<dbReference type="InterPro" id="IPR010093">
    <property type="entry name" value="SinI_DNA-bd"/>
</dbReference>
<protein>
    <submittedName>
        <fullName evidence="2">Helix-turn-helix domain protein</fullName>
    </submittedName>
</protein>
<dbReference type="InterPro" id="IPR038148">
    <property type="entry name" value="Tn1545/Tn916_Xis"/>
</dbReference>
<sequence length="80" mass="9007">MSKPLLENKDFLTVIETATLFDLSRRKLTRLVNKGGLPFVALYGTRKLILKDEFIAYLGNEGVKEGLANGKPRTKKRLEA</sequence>
<proteinExistence type="predicted"/>
<name>A0A8S5TJA6_9CAUD</name>
<dbReference type="InterPro" id="IPR041657">
    <property type="entry name" value="HTH_17"/>
</dbReference>
<feature type="domain" description="Helix-turn-helix" evidence="1">
    <location>
        <begin position="11"/>
        <end position="58"/>
    </location>
</feature>
<dbReference type="Gene3D" id="3.90.105.50">
    <property type="match status" value="1"/>
</dbReference>
<dbReference type="EMBL" id="BK032840">
    <property type="protein sequence ID" value="DAF63412.1"/>
    <property type="molecule type" value="Genomic_DNA"/>
</dbReference>
<dbReference type="GO" id="GO:0003677">
    <property type="term" value="F:DNA binding"/>
    <property type="evidence" value="ECO:0007669"/>
    <property type="project" value="InterPro"/>
</dbReference>
<evidence type="ECO:0000313" key="2">
    <source>
        <dbReference type="EMBL" id="DAF63412.1"/>
    </source>
</evidence>
<dbReference type="NCBIfam" id="TIGR01764">
    <property type="entry name" value="excise"/>
    <property type="match status" value="1"/>
</dbReference>
<evidence type="ECO:0000259" key="1">
    <source>
        <dbReference type="Pfam" id="PF12728"/>
    </source>
</evidence>
<accession>A0A8S5TJA6</accession>
<reference evidence="2" key="1">
    <citation type="journal article" date="2021" name="Proc. Natl. Acad. Sci. U.S.A.">
        <title>A Catalog of Tens of Thousands of Viruses from Human Metagenomes Reveals Hidden Associations with Chronic Diseases.</title>
        <authorList>
            <person name="Tisza M.J."/>
            <person name="Buck C.B."/>
        </authorList>
    </citation>
    <scope>NUCLEOTIDE SEQUENCE</scope>
    <source>
        <strain evidence="2">CtgmM3</strain>
    </source>
</reference>
<dbReference type="Pfam" id="PF12728">
    <property type="entry name" value="HTH_17"/>
    <property type="match status" value="1"/>
</dbReference>